<evidence type="ECO:0000256" key="8">
    <source>
        <dbReference type="ARBA" id="ARBA00022692"/>
    </source>
</evidence>
<dbReference type="FunFam" id="3.80.10.10:FF:001603">
    <property type="entry name" value="Protein kinase family protein with leucine-rich repeat domain"/>
    <property type="match status" value="1"/>
</dbReference>
<evidence type="ECO:0000256" key="11">
    <source>
        <dbReference type="ARBA" id="ARBA00022741"/>
    </source>
</evidence>
<evidence type="ECO:0000313" key="24">
    <source>
        <dbReference type="EnsemblPlants" id="Zm00001eb153630_P001"/>
    </source>
</evidence>
<feature type="transmembrane region" description="Helical" evidence="20">
    <location>
        <begin position="653"/>
        <end position="673"/>
    </location>
</feature>
<dbReference type="OrthoDB" id="676979at2759"/>
<keyword evidence="4" id="KW-1003">Cell membrane</keyword>
<dbReference type="OMA" id="EQTHQKC"/>
<dbReference type="Pfam" id="PF08263">
    <property type="entry name" value="LRRNT_2"/>
    <property type="match status" value="1"/>
</dbReference>
<dbReference type="GeneID" id="100382682"/>
<dbReference type="RefSeq" id="NP_001308401.1">
    <property type="nucleotide sequence ID" value="NM_001321472.1"/>
</dbReference>
<dbReference type="Pfam" id="PF07714">
    <property type="entry name" value="PK_Tyr_Ser-Thr"/>
    <property type="match status" value="1"/>
</dbReference>
<dbReference type="InterPro" id="IPR011009">
    <property type="entry name" value="Kinase-like_dom_sf"/>
</dbReference>
<evidence type="ECO:0000256" key="7">
    <source>
        <dbReference type="ARBA" id="ARBA00022679"/>
    </source>
</evidence>
<keyword evidence="11 18" id="KW-0547">Nucleotide-binding</keyword>
<dbReference type="PaxDb" id="4577-GRMZM2G177883_P01"/>
<dbReference type="SUPFAM" id="SSF52047">
    <property type="entry name" value="RNI-like"/>
    <property type="match status" value="1"/>
</dbReference>
<reference evidence="24" key="3">
    <citation type="submission" date="2021-05" db="UniProtKB">
        <authorList>
            <consortium name="EnsemblPlants"/>
        </authorList>
    </citation>
    <scope>IDENTIFICATION</scope>
    <source>
        <strain evidence="24">cv. B73</strain>
    </source>
</reference>
<sequence>MAPPRRACPCARACFVLLLALLPCCRVRRAGAQSQPADDKHLLLRIKSAWGDPPALAVWNASSPGAPCAWTFVGCDTAGRVTNLTLGSAGVAGPFPDAVGGLSALTHLDVSNNSISGAFPTALYRCASLQYLDLSQNKLTGELPVDIGRRLGANLSTLVLSNNQFDGSIPASLSSLSYLQHLTLDTNRFVGTVPPGLGSLTRLQTLWLAANRFVPAQLPASFKNLTSIVSLWASQCNLTGGFPSYVLEMEELEVLDLSNNMLTGSIPAGVWSLKNLQQLFLYDNNFSGDVVINDFAATSLTHIDLSENYKLTGPIPEAFGLLKNLTQLYLFSNNFSGEIPASIGPLPSLSIFRFGNNRFTGALPPELGKYSGLLIVEADYNELTGAIPGELCAGGKFRYLTAMNNKLTGSIPAGLANCNTLKTLALDNNQLSGDVPEALWTATLLNYVTLPGNQLSGSLPATMASNLTTLDMGNNRFSGNIPATAVQLRKFTAENNQFSGQIPASIADGMPRLLTLNLSGNRLSGDIPVSVTKLSDLTQLDMSRNQLIGEIPAELGAMPVLSVLDLSSNELSGAIPPALANLRLTSLNLSSNQLSGQVPAGLATGAYDKSFLDNPGVCTAAAGAGYLAGVRSCAAGSQDGGYSGGVSHALRTGLLVAGAALLLIAAAIAFFVARDIRKRRRVAARGHWKMTPFVVDLGFGEESILRGLTEANIVGRGGSGRVYRVTFTNRLNGAAGAVAVKQIRTAGKLDGKLEREFESEAGILGNVRHNNIVRLLCCLSGAEAKLLVYDYMDNGSLDKWLHGDALAAGGHPMATRARSARRTPLDWPTRLKVAVGAAQGLCYMHHECVPPIVHRDVKTSNILLDSEFRAKVADFGLARMLAQAGAPETMSAVAGSFGYMAPECAYTKKVNEKVDVYSYGVVLLELTTGKEPNDGGEHGSLVAWARHHYLSGGSIPDATDKSIKYAGYSDEIEVVFKLGVLCTGEMPSSRPTMDDVLQVLLKCSEQTQHKGKTERVPEYEEAPLLQPQRGSRRKQPSNGTGIDIESKSDFDSIV</sequence>
<dbReference type="KEGG" id="zma:100382682"/>
<evidence type="ECO:0000256" key="21">
    <source>
        <dbReference type="SAM" id="SignalP"/>
    </source>
</evidence>
<dbReference type="eggNOG" id="ENOG502QQPF">
    <property type="taxonomic scope" value="Eukaryota"/>
</dbReference>
<dbReference type="PANTHER" id="PTHR48056">
    <property type="entry name" value="LRR RECEPTOR-LIKE SERINE/THREONINE-PROTEIN KINASE-RELATED"/>
    <property type="match status" value="1"/>
</dbReference>
<dbReference type="FunFam" id="3.30.200.20:FF:000847">
    <property type="entry name" value="Protein kinase family protein with leucine-rich repeat domain"/>
    <property type="match status" value="1"/>
</dbReference>
<dbReference type="InterPro" id="IPR000719">
    <property type="entry name" value="Prot_kinase_dom"/>
</dbReference>
<dbReference type="PANTHER" id="PTHR48056:SF29">
    <property type="entry name" value="RECEPTOR-LIKE PROTEIN KINASE HSL1"/>
    <property type="match status" value="1"/>
</dbReference>
<dbReference type="InterPro" id="IPR001611">
    <property type="entry name" value="Leu-rich_rpt"/>
</dbReference>
<accession>A0A1D6NCX4</accession>
<evidence type="ECO:0000256" key="1">
    <source>
        <dbReference type="ARBA" id="ARBA00004162"/>
    </source>
</evidence>
<evidence type="ECO:0000259" key="22">
    <source>
        <dbReference type="PROSITE" id="PS50011"/>
    </source>
</evidence>
<dbReference type="GO" id="GO:0005524">
    <property type="term" value="F:ATP binding"/>
    <property type="evidence" value="ECO:0007669"/>
    <property type="project" value="UniProtKB-UniRule"/>
</dbReference>
<reference evidence="24" key="2">
    <citation type="submission" date="2019-07" db="EMBL/GenBank/DDBJ databases">
        <authorList>
            <person name="Seetharam A."/>
            <person name="Woodhouse M."/>
            <person name="Cannon E."/>
        </authorList>
    </citation>
    <scope>NUCLEOTIDE SEQUENCE [LARGE SCALE GENOMIC DNA]</scope>
    <source>
        <strain evidence="24">cv. B73</strain>
    </source>
</reference>
<reference evidence="23 25" key="1">
    <citation type="submission" date="2015-12" db="EMBL/GenBank/DDBJ databases">
        <title>Update maize B73 reference genome by single molecule sequencing technologies.</title>
        <authorList>
            <consortium name="Maize Genome Sequencing Project"/>
            <person name="Ware D."/>
        </authorList>
    </citation>
    <scope>NUCLEOTIDE SEQUENCE [LARGE SCALE GENOMIC DNA]</scope>
    <source>
        <strain evidence="25">cv. B73</strain>
        <tissue evidence="23">Seedling</tissue>
    </source>
</reference>
<dbReference type="FunFam" id="1.10.510.10:FF:000714">
    <property type="entry name" value="Kinase family with leucine-rich repeat domain-containing protein"/>
    <property type="match status" value="1"/>
</dbReference>
<evidence type="ECO:0000256" key="9">
    <source>
        <dbReference type="ARBA" id="ARBA00022729"/>
    </source>
</evidence>
<dbReference type="Pfam" id="PF00560">
    <property type="entry name" value="LRR_1"/>
    <property type="match status" value="5"/>
</dbReference>
<dbReference type="EnsemblPlants" id="Zm00001eb153630_T001">
    <property type="protein sequence ID" value="Zm00001eb153630_P001"/>
    <property type="gene ID" value="Zm00001eb153630"/>
</dbReference>
<dbReference type="STRING" id="4577.A0A1D6NCX4"/>
<protein>
    <submittedName>
        <fullName evidence="23">Protein kinase family protein with leucine-rich repeat domain</fullName>
    </submittedName>
</protein>
<dbReference type="Gene3D" id="3.30.200.20">
    <property type="entry name" value="Phosphorylase Kinase, domain 1"/>
    <property type="match status" value="1"/>
</dbReference>
<keyword evidence="5" id="KW-0723">Serine/threonine-protein kinase</keyword>
<dbReference type="SUPFAM" id="SSF56112">
    <property type="entry name" value="Protein kinase-like (PK-like)"/>
    <property type="match status" value="1"/>
</dbReference>
<dbReference type="SMART" id="SM00369">
    <property type="entry name" value="LRR_TYP"/>
    <property type="match status" value="8"/>
</dbReference>
<dbReference type="InterPro" id="IPR017441">
    <property type="entry name" value="Protein_kinase_ATP_BS"/>
</dbReference>
<evidence type="ECO:0000256" key="16">
    <source>
        <dbReference type="ARBA" id="ARBA00023170"/>
    </source>
</evidence>
<keyword evidence="8 20" id="KW-0812">Transmembrane</keyword>
<dbReference type="Proteomes" id="UP000007305">
    <property type="component" value="Chromosome 3"/>
</dbReference>
<evidence type="ECO:0000256" key="6">
    <source>
        <dbReference type="ARBA" id="ARBA00022614"/>
    </source>
</evidence>
<feature type="compositionally biased region" description="Basic and acidic residues" evidence="19">
    <location>
        <begin position="1044"/>
        <end position="1054"/>
    </location>
</feature>
<dbReference type="EMBL" id="CM007649">
    <property type="protein sequence ID" value="ONM38340.1"/>
    <property type="molecule type" value="Genomic_DNA"/>
</dbReference>
<name>A0A1D6NCX4_MAIZE</name>
<keyword evidence="7" id="KW-0808">Transferase</keyword>
<evidence type="ECO:0000256" key="4">
    <source>
        <dbReference type="ARBA" id="ARBA00022475"/>
    </source>
</evidence>
<evidence type="ECO:0000256" key="20">
    <source>
        <dbReference type="SAM" id="Phobius"/>
    </source>
</evidence>
<feature type="binding site" evidence="18">
    <location>
        <position position="741"/>
    </location>
    <ligand>
        <name>ATP</name>
        <dbReference type="ChEBI" id="CHEBI:30616"/>
    </ligand>
</feature>
<dbReference type="InterPro" id="IPR003591">
    <property type="entry name" value="Leu-rich_rpt_typical-subtyp"/>
</dbReference>
<dbReference type="FunFam" id="3.80.10.10:FF:000682">
    <property type="entry name" value="Protein kinase family protein with leucine-rich repeat domain"/>
    <property type="match status" value="1"/>
</dbReference>
<evidence type="ECO:0000256" key="17">
    <source>
        <dbReference type="ARBA" id="ARBA00023180"/>
    </source>
</evidence>
<keyword evidence="12 23" id="KW-0418">Kinase</keyword>
<dbReference type="InterPro" id="IPR008271">
    <property type="entry name" value="Ser/Thr_kinase_AS"/>
</dbReference>
<gene>
    <name evidence="24" type="primary">LOC100382682</name>
    <name evidence="23" type="ORF">ZEAMMB73_Zm00001d043512</name>
</gene>
<dbReference type="PRINTS" id="PR00019">
    <property type="entry name" value="LEURICHRPT"/>
</dbReference>
<comment type="similarity">
    <text evidence="3">Belongs to the protein kinase superfamily. Ser/Thr protein kinase family.</text>
</comment>
<keyword evidence="10" id="KW-0677">Repeat</keyword>
<evidence type="ECO:0000256" key="19">
    <source>
        <dbReference type="SAM" id="MobiDB-lite"/>
    </source>
</evidence>
<keyword evidence="25" id="KW-1185">Reference proteome</keyword>
<keyword evidence="6" id="KW-0433">Leucine-rich repeat</keyword>
<keyword evidence="14 20" id="KW-1133">Transmembrane helix</keyword>
<feature type="signal peptide" evidence="21">
    <location>
        <begin position="1"/>
        <end position="32"/>
    </location>
</feature>
<dbReference type="ExpressionAtlas" id="A0A1D6NCX4">
    <property type="expression patterns" value="baseline and differential"/>
</dbReference>
<dbReference type="AlphaFoldDB" id="A0A1D6NCX4"/>
<dbReference type="InterPro" id="IPR001245">
    <property type="entry name" value="Ser-Thr/Tyr_kinase_cat_dom"/>
</dbReference>
<organism evidence="23">
    <name type="scientific">Zea mays</name>
    <name type="common">Maize</name>
    <dbReference type="NCBI Taxonomy" id="4577"/>
    <lineage>
        <taxon>Eukaryota</taxon>
        <taxon>Viridiplantae</taxon>
        <taxon>Streptophyta</taxon>
        <taxon>Embryophyta</taxon>
        <taxon>Tracheophyta</taxon>
        <taxon>Spermatophyta</taxon>
        <taxon>Magnoliopsida</taxon>
        <taxon>Liliopsida</taxon>
        <taxon>Poales</taxon>
        <taxon>Poaceae</taxon>
        <taxon>PACMAD clade</taxon>
        <taxon>Panicoideae</taxon>
        <taxon>Andropogonodae</taxon>
        <taxon>Andropogoneae</taxon>
        <taxon>Tripsacinae</taxon>
        <taxon>Zea</taxon>
    </lineage>
</organism>
<evidence type="ECO:0000256" key="14">
    <source>
        <dbReference type="ARBA" id="ARBA00022989"/>
    </source>
</evidence>
<dbReference type="InterPro" id="IPR013210">
    <property type="entry name" value="LRR_N_plant-typ"/>
</dbReference>
<comment type="subcellular location">
    <subcellularLocation>
        <location evidence="1">Cell membrane</location>
        <topology evidence="1">Single-pass membrane protein</topology>
    </subcellularLocation>
    <subcellularLocation>
        <location evidence="2">Membrane</location>
        <topology evidence="2">Single-pass type I membrane protein</topology>
    </subcellularLocation>
</comment>
<dbReference type="Pfam" id="PF12799">
    <property type="entry name" value="LRR_4"/>
    <property type="match status" value="1"/>
</dbReference>
<keyword evidence="15 20" id="KW-0472">Membrane</keyword>
<evidence type="ECO:0000256" key="10">
    <source>
        <dbReference type="ARBA" id="ARBA00022737"/>
    </source>
</evidence>
<evidence type="ECO:0000256" key="5">
    <source>
        <dbReference type="ARBA" id="ARBA00022527"/>
    </source>
</evidence>
<dbReference type="FunFam" id="3.80.10.10:FF:000077">
    <property type="entry name" value="LRR receptor-like serine/threonine-protein kinase ERL1"/>
    <property type="match status" value="1"/>
</dbReference>
<dbReference type="Gramene" id="Zm00001eb153630_T001">
    <property type="protein sequence ID" value="Zm00001eb153630_P001"/>
    <property type="gene ID" value="Zm00001eb153630"/>
</dbReference>
<dbReference type="InterPro" id="IPR050647">
    <property type="entry name" value="Plant_LRR-RLKs"/>
</dbReference>
<dbReference type="GO" id="GO:0004674">
    <property type="term" value="F:protein serine/threonine kinase activity"/>
    <property type="evidence" value="ECO:0007669"/>
    <property type="project" value="UniProtKB-KW"/>
</dbReference>
<dbReference type="PROSITE" id="PS00108">
    <property type="entry name" value="PROTEIN_KINASE_ST"/>
    <property type="match status" value="1"/>
</dbReference>
<feature type="domain" description="Protein kinase" evidence="22">
    <location>
        <begin position="708"/>
        <end position="1001"/>
    </location>
</feature>
<feature type="chain" id="PRO_5010807384" evidence="21">
    <location>
        <begin position="33"/>
        <end position="1054"/>
    </location>
</feature>
<dbReference type="GO" id="GO:0005886">
    <property type="term" value="C:plasma membrane"/>
    <property type="evidence" value="ECO:0000318"/>
    <property type="project" value="GO_Central"/>
</dbReference>
<keyword evidence="13 18" id="KW-0067">ATP-binding</keyword>
<dbReference type="Gene3D" id="3.80.10.10">
    <property type="entry name" value="Ribonuclease Inhibitor"/>
    <property type="match status" value="3"/>
</dbReference>
<dbReference type="InterPro" id="IPR025875">
    <property type="entry name" value="Leu-rich_rpt_4"/>
</dbReference>
<evidence type="ECO:0000256" key="2">
    <source>
        <dbReference type="ARBA" id="ARBA00004479"/>
    </source>
</evidence>
<dbReference type="Gene3D" id="1.10.510.10">
    <property type="entry name" value="Transferase(Phosphotransferase) domain 1"/>
    <property type="match status" value="1"/>
</dbReference>
<dbReference type="PROSITE" id="PS50011">
    <property type="entry name" value="PROTEIN_KINASE_DOM"/>
    <property type="match status" value="1"/>
</dbReference>
<evidence type="ECO:0000256" key="13">
    <source>
        <dbReference type="ARBA" id="ARBA00022840"/>
    </source>
</evidence>
<dbReference type="Pfam" id="PF13855">
    <property type="entry name" value="LRR_8"/>
    <property type="match status" value="2"/>
</dbReference>
<feature type="region of interest" description="Disordered" evidence="19">
    <location>
        <begin position="1007"/>
        <end position="1054"/>
    </location>
</feature>
<dbReference type="SMR" id="A0A1D6NCX4"/>
<evidence type="ECO:0000256" key="18">
    <source>
        <dbReference type="PROSITE-ProRule" id="PRU10141"/>
    </source>
</evidence>
<proteinExistence type="inferred from homology"/>
<evidence type="ECO:0000313" key="23">
    <source>
        <dbReference type="EMBL" id="ONM38340.1"/>
    </source>
</evidence>
<evidence type="ECO:0000256" key="12">
    <source>
        <dbReference type="ARBA" id="ARBA00022777"/>
    </source>
</evidence>
<evidence type="ECO:0000313" key="25">
    <source>
        <dbReference type="Proteomes" id="UP000007305"/>
    </source>
</evidence>
<evidence type="ECO:0000256" key="3">
    <source>
        <dbReference type="ARBA" id="ARBA00008684"/>
    </source>
</evidence>
<dbReference type="PROSITE" id="PS00107">
    <property type="entry name" value="PROTEIN_KINASE_ATP"/>
    <property type="match status" value="1"/>
</dbReference>
<keyword evidence="16" id="KW-0675">Receptor</keyword>
<feature type="compositionally biased region" description="Basic and acidic residues" evidence="19">
    <location>
        <begin position="1007"/>
        <end position="1018"/>
    </location>
</feature>
<keyword evidence="17" id="KW-0325">Glycoprotein</keyword>
<keyword evidence="9 21" id="KW-0732">Signal</keyword>
<dbReference type="InterPro" id="IPR032675">
    <property type="entry name" value="LRR_dom_sf"/>
</dbReference>
<evidence type="ECO:0000256" key="15">
    <source>
        <dbReference type="ARBA" id="ARBA00023136"/>
    </source>
</evidence>
<dbReference type="SMART" id="SM00220">
    <property type="entry name" value="S_TKc"/>
    <property type="match status" value="1"/>
</dbReference>
<dbReference type="SUPFAM" id="SSF52058">
    <property type="entry name" value="L domain-like"/>
    <property type="match status" value="1"/>
</dbReference>